<gene>
    <name evidence="1" type="ORF">LCGC14_0781960</name>
</gene>
<proteinExistence type="predicted"/>
<accession>A0A0F9QF31</accession>
<evidence type="ECO:0000313" key="1">
    <source>
        <dbReference type="EMBL" id="KKN35612.1"/>
    </source>
</evidence>
<reference evidence="1" key="1">
    <citation type="journal article" date="2015" name="Nature">
        <title>Complex archaea that bridge the gap between prokaryotes and eukaryotes.</title>
        <authorList>
            <person name="Spang A."/>
            <person name="Saw J.H."/>
            <person name="Jorgensen S.L."/>
            <person name="Zaremba-Niedzwiedzka K."/>
            <person name="Martijn J."/>
            <person name="Lind A.E."/>
            <person name="van Eijk R."/>
            <person name="Schleper C."/>
            <person name="Guy L."/>
            <person name="Ettema T.J."/>
        </authorList>
    </citation>
    <scope>NUCLEOTIDE SEQUENCE</scope>
</reference>
<sequence length="96" mass="11469">MFEIINDPQNYAYKRLPIFENQDQARKHEIIFKEYNRLLKEDLKINTPPFDVVWFENDEGKIIFYGVQEKVPNESIGNKVIHKVSKNDTVELCILR</sequence>
<comment type="caution">
    <text evidence="1">The sequence shown here is derived from an EMBL/GenBank/DDBJ whole genome shotgun (WGS) entry which is preliminary data.</text>
</comment>
<dbReference type="EMBL" id="LAZR01002026">
    <property type="protein sequence ID" value="KKN35612.1"/>
    <property type="molecule type" value="Genomic_DNA"/>
</dbReference>
<organism evidence="1">
    <name type="scientific">marine sediment metagenome</name>
    <dbReference type="NCBI Taxonomy" id="412755"/>
    <lineage>
        <taxon>unclassified sequences</taxon>
        <taxon>metagenomes</taxon>
        <taxon>ecological metagenomes</taxon>
    </lineage>
</organism>
<name>A0A0F9QF31_9ZZZZ</name>
<protein>
    <submittedName>
        <fullName evidence="1">Uncharacterized protein</fullName>
    </submittedName>
</protein>
<dbReference type="AlphaFoldDB" id="A0A0F9QF31"/>